<feature type="coiled-coil region" evidence="1">
    <location>
        <begin position="13"/>
        <end position="61"/>
    </location>
</feature>
<dbReference type="Proteomes" id="UP000214646">
    <property type="component" value="Unassembled WGS sequence"/>
</dbReference>
<dbReference type="CDD" id="cd14686">
    <property type="entry name" value="bZIP"/>
    <property type="match status" value="1"/>
</dbReference>
<reference evidence="3" key="1">
    <citation type="submission" date="2017-06" db="EMBL/GenBank/DDBJ databases">
        <title>Genome analysis of Fimbriiglobus ruber SP5, the first member of the order Planctomycetales with confirmed chitinolytic capability.</title>
        <authorList>
            <person name="Ravin N.V."/>
            <person name="Rakitin A.L."/>
            <person name="Ivanova A.A."/>
            <person name="Beletsky A.V."/>
            <person name="Kulichevskaya I.S."/>
            <person name="Mardanov A.V."/>
            <person name="Dedysh S.N."/>
        </authorList>
    </citation>
    <scope>NUCLEOTIDE SEQUENCE [LARGE SCALE GENOMIC DNA]</scope>
    <source>
        <strain evidence="3">SP5</strain>
    </source>
</reference>
<dbReference type="EMBL" id="NIDE01000010">
    <property type="protein sequence ID" value="OWK39487.1"/>
    <property type="molecule type" value="Genomic_DNA"/>
</dbReference>
<sequence length="175" mass="19103">MALFVLSGASNARGQDSDEVKRLKEKIELLEAKLEAAKLKMEKLETENKQLQADAKKPADKLTVEDPFTKGTIFVGFRNFVGFDAKQQVRLEITSRNKTSFEGQLTITDGGSREVKVTGTAPIGKEGTIKFKTEKSGKFQQNFTGKYGNGEIGFDFGGSGYVGEPVMGKGVIKVQ</sequence>
<evidence type="ECO:0000313" key="2">
    <source>
        <dbReference type="EMBL" id="OWK39487.1"/>
    </source>
</evidence>
<evidence type="ECO:0000256" key="1">
    <source>
        <dbReference type="SAM" id="Coils"/>
    </source>
</evidence>
<proteinExistence type="predicted"/>
<evidence type="ECO:0000313" key="3">
    <source>
        <dbReference type="Proteomes" id="UP000214646"/>
    </source>
</evidence>
<name>A0A225DTN9_9BACT</name>
<gene>
    <name evidence="2" type="ORF">FRUB_06050</name>
</gene>
<organism evidence="2 3">
    <name type="scientific">Fimbriiglobus ruber</name>
    <dbReference type="NCBI Taxonomy" id="1908690"/>
    <lineage>
        <taxon>Bacteria</taxon>
        <taxon>Pseudomonadati</taxon>
        <taxon>Planctomycetota</taxon>
        <taxon>Planctomycetia</taxon>
        <taxon>Gemmatales</taxon>
        <taxon>Gemmataceae</taxon>
        <taxon>Fimbriiglobus</taxon>
    </lineage>
</organism>
<protein>
    <submittedName>
        <fullName evidence="2">Uncharacterized protein</fullName>
    </submittedName>
</protein>
<accession>A0A225DTN9</accession>
<comment type="caution">
    <text evidence="2">The sequence shown here is derived from an EMBL/GenBank/DDBJ whole genome shotgun (WGS) entry which is preliminary data.</text>
</comment>
<keyword evidence="3" id="KW-1185">Reference proteome</keyword>
<keyword evidence="1" id="KW-0175">Coiled coil</keyword>
<dbReference type="AlphaFoldDB" id="A0A225DTN9"/>